<evidence type="ECO:0000313" key="3">
    <source>
        <dbReference type="Proteomes" id="UP000594059"/>
    </source>
</evidence>
<protein>
    <submittedName>
        <fullName evidence="2">Uncharacterized protein</fullName>
    </submittedName>
</protein>
<dbReference type="Proteomes" id="UP000594059">
    <property type="component" value="Chromosome"/>
</dbReference>
<name>A0A7S6UFM2_9GAMM</name>
<accession>A0A7S6UFM2</accession>
<keyword evidence="1" id="KW-0472">Membrane</keyword>
<dbReference type="KEGG" id="lcic:INQ41_12440"/>
<evidence type="ECO:0000256" key="1">
    <source>
        <dbReference type="SAM" id="Phobius"/>
    </source>
</evidence>
<dbReference type="RefSeq" id="WP_193984914.1">
    <property type="nucleotide sequence ID" value="NZ_CP063656.1"/>
</dbReference>
<evidence type="ECO:0000313" key="2">
    <source>
        <dbReference type="EMBL" id="QOW19401.1"/>
    </source>
</evidence>
<feature type="transmembrane region" description="Helical" evidence="1">
    <location>
        <begin position="7"/>
        <end position="23"/>
    </location>
</feature>
<keyword evidence="1" id="KW-1133">Transmembrane helix</keyword>
<reference evidence="2 3" key="1">
    <citation type="submission" date="2020-10" db="EMBL/GenBank/DDBJ databases">
        <title>complete genome sequencing of Lysobacter sp. H21R20.</title>
        <authorList>
            <person name="Bae J.-W."/>
            <person name="Lee S.-Y."/>
        </authorList>
    </citation>
    <scope>NUCLEOTIDE SEQUENCE [LARGE SCALE GENOMIC DNA]</scope>
    <source>
        <strain evidence="2 3">H21R20</strain>
    </source>
</reference>
<sequence length="76" mass="8710">MDTTTEFVFGGFLFGVFTAYWAQTTHRNPWLWLFFGWFLPPVAGVLLLLKNSARPAPRNLDARGRDDLIAVRKDIP</sequence>
<keyword evidence="1" id="KW-0812">Transmembrane</keyword>
<keyword evidence="3" id="KW-1185">Reference proteome</keyword>
<dbReference type="EMBL" id="CP063656">
    <property type="protein sequence ID" value="QOW19401.1"/>
    <property type="molecule type" value="Genomic_DNA"/>
</dbReference>
<organism evidence="2 3">
    <name type="scientific">Novilysobacter ciconiae</name>
    <dbReference type="NCBI Taxonomy" id="2781022"/>
    <lineage>
        <taxon>Bacteria</taxon>
        <taxon>Pseudomonadati</taxon>
        <taxon>Pseudomonadota</taxon>
        <taxon>Gammaproteobacteria</taxon>
        <taxon>Lysobacterales</taxon>
        <taxon>Lysobacteraceae</taxon>
        <taxon>Novilysobacter</taxon>
    </lineage>
</organism>
<proteinExistence type="predicted"/>
<dbReference type="AlphaFoldDB" id="A0A7S6UFM2"/>
<gene>
    <name evidence="2" type="ORF">INQ41_12440</name>
</gene>
<feature type="transmembrane region" description="Helical" evidence="1">
    <location>
        <begin position="29"/>
        <end position="49"/>
    </location>
</feature>